<protein>
    <submittedName>
        <fullName evidence="4">M28 family peptidase</fullName>
    </submittedName>
</protein>
<accession>A0A929L1S5</accession>
<dbReference type="InterPro" id="IPR046450">
    <property type="entry name" value="PA_dom_sf"/>
</dbReference>
<name>A0A929L1S5_9SPHI</name>
<dbReference type="SUPFAM" id="SSF52025">
    <property type="entry name" value="PA domain"/>
    <property type="match status" value="1"/>
</dbReference>
<dbReference type="Proteomes" id="UP000622475">
    <property type="component" value="Unassembled WGS sequence"/>
</dbReference>
<dbReference type="Pfam" id="PF02225">
    <property type="entry name" value="PA"/>
    <property type="match status" value="1"/>
</dbReference>
<evidence type="ECO:0000256" key="1">
    <source>
        <dbReference type="SAM" id="SignalP"/>
    </source>
</evidence>
<dbReference type="InterPro" id="IPR003137">
    <property type="entry name" value="PA_domain"/>
</dbReference>
<feature type="domain" description="PA" evidence="2">
    <location>
        <begin position="156"/>
        <end position="226"/>
    </location>
</feature>
<dbReference type="PANTHER" id="PTHR12147">
    <property type="entry name" value="METALLOPEPTIDASE M28 FAMILY MEMBER"/>
    <property type="match status" value="1"/>
</dbReference>
<sequence>MKLRLMTAGAACALVLGLTNAHAQTKKYGEGVDQAMQAASGDDMKAAITYLADDKLLGRAPGSPGFQMAADFVIDKLKSYGVQPAGENGGWTQAVRLRRTFAGKAGSASLIVNGKADSLKYNTDIFIYPDPVHKDVSSSGELAFVGYGITDKQMGRDDYAGMNVKGKIVVIVRGAPTSFPSSNASHNMDFNTIQKNAAAHGAIGVILATGDSTARGTLANPGRRGTYSIMDDKGQPVVSRTYFGGVQMLAAVGYKTLRTLASAAGKDASQLLPSLKEGKIVSFPTTSKISAAADFNYVDVAGFNIVGKIEGSDKKLKNEYVVHSAHLDHLGVGTPVQGDSIYNGAHDNASGVSSLLQIAKVYHNLKVKPKRSIIIVAVTGEELGTLGSGYFASHPTIPVKSMVADVNTDMPTIIAPLLSVTALGAEHSSLAKVVDEASAYMGLTVEADPEPEQNRFVRSDQYSFVVQGIPALHIKYGARTPDGKNNLNDLVKVWREKYYHKPQDDINGMFDFDAGRKYAQLNFLIGYIIANTTERPTWNKGDIFEKN</sequence>
<evidence type="ECO:0000259" key="3">
    <source>
        <dbReference type="Pfam" id="PF04389"/>
    </source>
</evidence>
<dbReference type="InterPro" id="IPR045175">
    <property type="entry name" value="M28_fam"/>
</dbReference>
<keyword evidence="1" id="KW-0732">Signal</keyword>
<dbReference type="Pfam" id="PF04389">
    <property type="entry name" value="Peptidase_M28"/>
    <property type="match status" value="1"/>
</dbReference>
<dbReference type="RefSeq" id="WP_194113984.1">
    <property type="nucleotide sequence ID" value="NZ_JADFFL010000013.1"/>
</dbReference>
<feature type="domain" description="Peptidase M28" evidence="3">
    <location>
        <begin position="304"/>
        <end position="507"/>
    </location>
</feature>
<organism evidence="4 5">
    <name type="scientific">Mucilaginibacter myungsuensis</name>
    <dbReference type="NCBI Taxonomy" id="649104"/>
    <lineage>
        <taxon>Bacteria</taxon>
        <taxon>Pseudomonadati</taxon>
        <taxon>Bacteroidota</taxon>
        <taxon>Sphingobacteriia</taxon>
        <taxon>Sphingobacteriales</taxon>
        <taxon>Sphingobacteriaceae</taxon>
        <taxon>Mucilaginibacter</taxon>
    </lineage>
</organism>
<dbReference type="InterPro" id="IPR007484">
    <property type="entry name" value="Peptidase_M28"/>
</dbReference>
<dbReference type="GO" id="GO:0006508">
    <property type="term" value="P:proteolysis"/>
    <property type="evidence" value="ECO:0007669"/>
    <property type="project" value="InterPro"/>
</dbReference>
<comment type="caution">
    <text evidence="4">The sequence shown here is derived from an EMBL/GenBank/DDBJ whole genome shotgun (WGS) entry which is preliminary data.</text>
</comment>
<dbReference type="AlphaFoldDB" id="A0A929L1S5"/>
<feature type="signal peptide" evidence="1">
    <location>
        <begin position="1"/>
        <end position="23"/>
    </location>
</feature>
<dbReference type="EMBL" id="JADFFL010000013">
    <property type="protein sequence ID" value="MBE9664558.1"/>
    <property type="molecule type" value="Genomic_DNA"/>
</dbReference>
<gene>
    <name evidence="4" type="ORF">IRJ16_21940</name>
</gene>
<evidence type="ECO:0000313" key="5">
    <source>
        <dbReference type="Proteomes" id="UP000622475"/>
    </source>
</evidence>
<dbReference type="SUPFAM" id="SSF53187">
    <property type="entry name" value="Zn-dependent exopeptidases"/>
    <property type="match status" value="1"/>
</dbReference>
<dbReference type="GO" id="GO:0008235">
    <property type="term" value="F:metalloexopeptidase activity"/>
    <property type="evidence" value="ECO:0007669"/>
    <property type="project" value="InterPro"/>
</dbReference>
<dbReference type="Gene3D" id="3.50.30.30">
    <property type="match status" value="1"/>
</dbReference>
<dbReference type="PANTHER" id="PTHR12147:SF26">
    <property type="entry name" value="PEPTIDASE M28 DOMAIN-CONTAINING PROTEIN"/>
    <property type="match status" value="1"/>
</dbReference>
<dbReference type="Gene3D" id="3.40.630.10">
    <property type="entry name" value="Zn peptidases"/>
    <property type="match status" value="1"/>
</dbReference>
<proteinExistence type="predicted"/>
<reference evidence="4" key="1">
    <citation type="submission" date="2020-10" db="EMBL/GenBank/DDBJ databases">
        <title>Mucilaginibacter mali sp. nov., isolated from rhizosphere soil of apple orchard.</title>
        <authorList>
            <person name="Lee J.-S."/>
            <person name="Kim H.S."/>
            <person name="Kim J.-S."/>
        </authorList>
    </citation>
    <scope>NUCLEOTIDE SEQUENCE</scope>
    <source>
        <strain evidence="4">KCTC 22746</strain>
    </source>
</reference>
<evidence type="ECO:0000259" key="2">
    <source>
        <dbReference type="Pfam" id="PF02225"/>
    </source>
</evidence>
<keyword evidence="5" id="KW-1185">Reference proteome</keyword>
<feature type="chain" id="PRO_5037105674" evidence="1">
    <location>
        <begin position="24"/>
        <end position="547"/>
    </location>
</feature>
<evidence type="ECO:0000313" key="4">
    <source>
        <dbReference type="EMBL" id="MBE9664558.1"/>
    </source>
</evidence>